<sequence length="199" mass="21807">MILSGLSLWEKGSPLHKSTQQVRTQGPIRHADCRQRKLADFLCTGGIIQGLIRRASVTSGAECRIVTRHLSFSGDVCLDHDRRDDHDELSYGGAAVAAVRVGASDCLAIHNVVSTSRGRASDRHPSNNRDYHDRLSVILLTGTNVISAACAAMGATRTRESASTIDCIFFTGYSFYHCPLWVDIRRLRDENGGCYSPQS</sequence>
<dbReference type="Proteomes" id="UP000255460">
    <property type="component" value="Unassembled WGS sequence"/>
</dbReference>
<dbReference type="AlphaFoldDB" id="A0A376L162"/>
<accession>A0A376L162</accession>
<evidence type="ECO:0000313" key="1">
    <source>
        <dbReference type="EMBL" id="STE88623.1"/>
    </source>
</evidence>
<evidence type="ECO:0000313" key="2">
    <source>
        <dbReference type="Proteomes" id="UP000255460"/>
    </source>
</evidence>
<gene>
    <name evidence="1" type="ORF">NCTC10418_06333</name>
</gene>
<proteinExistence type="predicted"/>
<dbReference type="EMBL" id="UFZQ01000001">
    <property type="protein sequence ID" value="STE88623.1"/>
    <property type="molecule type" value="Genomic_DNA"/>
</dbReference>
<protein>
    <submittedName>
        <fullName evidence="1">Uncharacterized protein</fullName>
    </submittedName>
</protein>
<name>A0A376L162_ECOLX</name>
<organism evidence="1 2">
    <name type="scientific">Escherichia coli</name>
    <dbReference type="NCBI Taxonomy" id="562"/>
    <lineage>
        <taxon>Bacteria</taxon>
        <taxon>Pseudomonadati</taxon>
        <taxon>Pseudomonadota</taxon>
        <taxon>Gammaproteobacteria</taxon>
        <taxon>Enterobacterales</taxon>
        <taxon>Enterobacteriaceae</taxon>
        <taxon>Escherichia</taxon>
    </lineage>
</organism>
<reference evidence="1 2" key="1">
    <citation type="submission" date="2018-06" db="EMBL/GenBank/DDBJ databases">
        <authorList>
            <consortium name="Pathogen Informatics"/>
            <person name="Doyle S."/>
        </authorList>
    </citation>
    <scope>NUCLEOTIDE SEQUENCE [LARGE SCALE GENOMIC DNA]</scope>
    <source>
        <strain evidence="1 2">NCTC10418</strain>
    </source>
</reference>